<evidence type="ECO:0000313" key="5">
    <source>
        <dbReference type="EMBL" id="KAG2965108.1"/>
    </source>
</evidence>
<gene>
    <name evidence="2" type="ORF">PC113_g20161</name>
    <name evidence="3" type="ORF">PC115_g19752</name>
    <name evidence="4" type="ORF">PC117_g22685</name>
    <name evidence="5" type="ORF">PC118_g19943</name>
    <name evidence="6" type="ORF">PC129_g19804</name>
</gene>
<accession>A0A8T1B7C3</accession>
<dbReference type="Proteomes" id="UP000774804">
    <property type="component" value="Unassembled WGS sequence"/>
</dbReference>
<dbReference type="Proteomes" id="UP000736787">
    <property type="component" value="Unassembled WGS sequence"/>
</dbReference>
<evidence type="ECO:0000313" key="4">
    <source>
        <dbReference type="EMBL" id="KAG2897976.1"/>
    </source>
</evidence>
<dbReference type="EMBL" id="RCML01001142">
    <property type="protein sequence ID" value="KAG2965108.1"/>
    <property type="molecule type" value="Genomic_DNA"/>
</dbReference>
<dbReference type="AlphaFoldDB" id="A0A8T1B7C3"/>
<dbReference type="EMBL" id="RCMV01001315">
    <property type="protein sequence ID" value="KAG3209178.1"/>
    <property type="molecule type" value="Genomic_DNA"/>
</dbReference>
<evidence type="ECO:0000313" key="7">
    <source>
        <dbReference type="Proteomes" id="UP000736787"/>
    </source>
</evidence>
<sequence length="92" mass="10462">MSEVDQVSYYCDGLKRATQAFVKLQNATTLNEAMDQAAQYEMSHFGGERKPDREKPEQELRFRGKPRSSQSRQEAVQQALVQARPLRTTGAN</sequence>
<feature type="compositionally biased region" description="Polar residues" evidence="1">
    <location>
        <begin position="67"/>
        <end position="80"/>
    </location>
</feature>
<evidence type="ECO:0000313" key="2">
    <source>
        <dbReference type="EMBL" id="KAG2835739.1"/>
    </source>
</evidence>
<name>A0A8T1B7C3_9STRA</name>
<feature type="compositionally biased region" description="Basic and acidic residues" evidence="1">
    <location>
        <begin position="46"/>
        <end position="62"/>
    </location>
</feature>
<dbReference type="VEuPathDB" id="FungiDB:PC110_g23515"/>
<dbReference type="Proteomes" id="UP000697107">
    <property type="component" value="Unassembled WGS sequence"/>
</dbReference>
<reference evidence="4" key="1">
    <citation type="submission" date="2018-10" db="EMBL/GenBank/DDBJ databases">
        <title>Effector identification in a new, highly contiguous assembly of the strawberry crown rot pathogen Phytophthora cactorum.</title>
        <authorList>
            <person name="Armitage A.D."/>
            <person name="Nellist C.F."/>
            <person name="Bates H."/>
            <person name="Vickerstaff R.J."/>
            <person name="Harrison R.J."/>
        </authorList>
    </citation>
    <scope>NUCLEOTIDE SEQUENCE</scope>
    <source>
        <strain evidence="2">15-7</strain>
        <strain evidence="3">4032</strain>
        <strain evidence="4">4040</strain>
        <strain evidence="5">P415</strain>
        <strain evidence="6">P421</strain>
    </source>
</reference>
<organism evidence="4 7">
    <name type="scientific">Phytophthora cactorum</name>
    <dbReference type="NCBI Taxonomy" id="29920"/>
    <lineage>
        <taxon>Eukaryota</taxon>
        <taxon>Sar</taxon>
        <taxon>Stramenopiles</taxon>
        <taxon>Oomycota</taxon>
        <taxon>Peronosporomycetes</taxon>
        <taxon>Peronosporales</taxon>
        <taxon>Peronosporaceae</taxon>
        <taxon>Phytophthora</taxon>
    </lineage>
</organism>
<evidence type="ECO:0000313" key="3">
    <source>
        <dbReference type="EMBL" id="KAG2889453.1"/>
    </source>
</evidence>
<evidence type="ECO:0000313" key="6">
    <source>
        <dbReference type="EMBL" id="KAG3209178.1"/>
    </source>
</evidence>
<dbReference type="Proteomes" id="UP000760860">
    <property type="component" value="Unassembled WGS sequence"/>
</dbReference>
<dbReference type="EMBL" id="RCMK01001278">
    <property type="protein sequence ID" value="KAG2897976.1"/>
    <property type="molecule type" value="Genomic_DNA"/>
</dbReference>
<proteinExistence type="predicted"/>
<comment type="caution">
    <text evidence="4">The sequence shown here is derived from an EMBL/GenBank/DDBJ whole genome shotgun (WGS) entry which is preliminary data.</text>
</comment>
<evidence type="ECO:0000256" key="1">
    <source>
        <dbReference type="SAM" id="MobiDB-lite"/>
    </source>
</evidence>
<dbReference type="EMBL" id="RCMG01001121">
    <property type="protein sequence ID" value="KAG2835739.1"/>
    <property type="molecule type" value="Genomic_DNA"/>
</dbReference>
<dbReference type="Proteomes" id="UP000735874">
    <property type="component" value="Unassembled WGS sequence"/>
</dbReference>
<dbReference type="EMBL" id="RCMI01001163">
    <property type="protein sequence ID" value="KAG2889453.1"/>
    <property type="molecule type" value="Genomic_DNA"/>
</dbReference>
<protein>
    <submittedName>
        <fullName evidence="4">Uncharacterized protein</fullName>
    </submittedName>
</protein>
<feature type="region of interest" description="Disordered" evidence="1">
    <location>
        <begin position="39"/>
        <end position="92"/>
    </location>
</feature>